<dbReference type="Proteomes" id="UP000784294">
    <property type="component" value="Unassembled WGS sequence"/>
</dbReference>
<comment type="caution">
    <text evidence="1">The sequence shown here is derived from an EMBL/GenBank/DDBJ whole genome shotgun (WGS) entry which is preliminary data.</text>
</comment>
<protein>
    <submittedName>
        <fullName evidence="1">Uncharacterized protein</fullName>
    </submittedName>
</protein>
<sequence length="75" mass="8386">MCQIPIALLEFIAILPMKDLVYQGISLLPGILKGCFHLENGVQFRLRLIFSSTAPTSLDRCCMNWFRGGSIAVWA</sequence>
<dbReference type="AlphaFoldDB" id="A0A448WUC4"/>
<accession>A0A448WUC4</accession>
<evidence type="ECO:0000313" key="2">
    <source>
        <dbReference type="Proteomes" id="UP000784294"/>
    </source>
</evidence>
<keyword evidence="2" id="KW-1185">Reference proteome</keyword>
<evidence type="ECO:0000313" key="1">
    <source>
        <dbReference type="EMBL" id="VEL20379.1"/>
    </source>
</evidence>
<gene>
    <name evidence="1" type="ORF">PXEA_LOCUS13819</name>
</gene>
<organism evidence="1 2">
    <name type="scientific">Protopolystoma xenopodis</name>
    <dbReference type="NCBI Taxonomy" id="117903"/>
    <lineage>
        <taxon>Eukaryota</taxon>
        <taxon>Metazoa</taxon>
        <taxon>Spiralia</taxon>
        <taxon>Lophotrochozoa</taxon>
        <taxon>Platyhelminthes</taxon>
        <taxon>Monogenea</taxon>
        <taxon>Polyopisthocotylea</taxon>
        <taxon>Polystomatidea</taxon>
        <taxon>Polystomatidae</taxon>
        <taxon>Protopolystoma</taxon>
    </lineage>
</organism>
<dbReference type="EMBL" id="CAAALY010046142">
    <property type="protein sequence ID" value="VEL20379.1"/>
    <property type="molecule type" value="Genomic_DNA"/>
</dbReference>
<name>A0A448WUC4_9PLAT</name>
<proteinExistence type="predicted"/>
<reference evidence="1" key="1">
    <citation type="submission" date="2018-11" db="EMBL/GenBank/DDBJ databases">
        <authorList>
            <consortium name="Pathogen Informatics"/>
        </authorList>
    </citation>
    <scope>NUCLEOTIDE SEQUENCE</scope>
</reference>